<sequence>MNKNWFSFRNICSMSSRPQAEAVCIQESKSKVEHNDSPSALFYLFQEVSKLHAHSTLLDSNPPPERLKETSKKNPVFIKKTEDGRSIQVSVSSCQLSMSDVTPYHNLKNMREESPRSDLEETRRGCSSPLKALSLINLHCERLLQGGVEVSVSGSASCSNSAASLAAGQCQYAPSPVLSEKQERAVSAHPEQDRSDVQLQKAEKADAAGVKLKEDDSVIYFQPRCREEVKFSVNGELERSHGSSVGVRRILDLQHPGNADTTNRSLDDQLIFNPGEKAITLDQNANIRLSSVITHLPPPNPILPSSQLSVSFDSPSKQDHTVSAHESDSNTGETHRSAHFKSLSCDASPPTSEVFKGQREEIGLPSNPWRTKTRRKQLHPSRSADLQDPNFQGVMFRMDTELDDTREQCRLLITSKYSKELRRSVKKPKPRSRMSQKSLKTSSSDEENDLTADISKGKVCASCCTRKTPMWRDAEDGTPLCNACGIRYKKYRVRCLNCWHIPRKEGNSNSRCLKCGNFVRLTKAQRKHTI</sequence>
<evidence type="ECO:0000256" key="3">
    <source>
        <dbReference type="SAM" id="MobiDB-lite"/>
    </source>
</evidence>
<keyword evidence="2" id="KW-0479">Metal-binding</keyword>
<dbReference type="GO" id="GO:0005634">
    <property type="term" value="C:nucleus"/>
    <property type="evidence" value="ECO:0007669"/>
    <property type="project" value="TreeGrafter"/>
</dbReference>
<dbReference type="GO" id="GO:0006357">
    <property type="term" value="P:regulation of transcription by RNA polymerase II"/>
    <property type="evidence" value="ECO:0007669"/>
    <property type="project" value="TreeGrafter"/>
</dbReference>
<dbReference type="STRING" id="30732.ENSOMEP00000015251"/>
<feature type="domain" description="GATA-type" evidence="4">
    <location>
        <begin position="454"/>
        <end position="489"/>
    </location>
</feature>
<dbReference type="PANTHER" id="PTHR47341:SF1">
    <property type="entry name" value="GATA-TYPE ZINC FINGER PROTEIN 1"/>
    <property type="match status" value="1"/>
</dbReference>
<protein>
    <submittedName>
        <fullName evidence="5">Zinc finger GATA like protein 1</fullName>
    </submittedName>
</protein>
<dbReference type="SMART" id="SM00401">
    <property type="entry name" value="ZnF_GATA"/>
    <property type="match status" value="1"/>
</dbReference>
<dbReference type="Pfam" id="PF00320">
    <property type="entry name" value="GATA"/>
    <property type="match status" value="1"/>
</dbReference>
<keyword evidence="2" id="KW-0863">Zinc-finger</keyword>
<dbReference type="InterPro" id="IPR000679">
    <property type="entry name" value="Znf_GATA"/>
</dbReference>
<feature type="region of interest" description="Disordered" evidence="3">
    <location>
        <begin position="304"/>
        <end position="391"/>
    </location>
</feature>
<organism evidence="5 6">
    <name type="scientific">Oryzias melastigma</name>
    <name type="common">Marine medaka</name>
    <dbReference type="NCBI Taxonomy" id="30732"/>
    <lineage>
        <taxon>Eukaryota</taxon>
        <taxon>Metazoa</taxon>
        <taxon>Chordata</taxon>
        <taxon>Craniata</taxon>
        <taxon>Vertebrata</taxon>
        <taxon>Euteleostomi</taxon>
        <taxon>Actinopterygii</taxon>
        <taxon>Neopterygii</taxon>
        <taxon>Teleostei</taxon>
        <taxon>Neoteleostei</taxon>
        <taxon>Acanthomorphata</taxon>
        <taxon>Ovalentaria</taxon>
        <taxon>Atherinomorphae</taxon>
        <taxon>Beloniformes</taxon>
        <taxon>Adrianichthyidae</taxon>
        <taxon>Oryziinae</taxon>
        <taxon>Oryzias</taxon>
    </lineage>
</organism>
<feature type="compositionally biased region" description="Basic residues" evidence="3">
    <location>
        <begin position="424"/>
        <end position="434"/>
    </location>
</feature>
<proteinExistence type="predicted"/>
<feature type="region of interest" description="Disordered" evidence="3">
    <location>
        <begin position="420"/>
        <end position="450"/>
    </location>
</feature>
<feature type="compositionally biased region" description="Polar residues" evidence="3">
    <location>
        <begin position="304"/>
        <end position="315"/>
    </location>
</feature>
<dbReference type="PANTHER" id="PTHR47341">
    <property type="entry name" value="GATA-TYPE ZINC FINGER PROTEIN 1"/>
    <property type="match status" value="1"/>
</dbReference>
<dbReference type="GO" id="GO:0043565">
    <property type="term" value="F:sequence-specific DNA binding"/>
    <property type="evidence" value="ECO:0007669"/>
    <property type="project" value="InterPro"/>
</dbReference>
<dbReference type="SUPFAM" id="SSF57716">
    <property type="entry name" value="Glucocorticoid receptor-like (DNA-binding domain)"/>
    <property type="match status" value="1"/>
</dbReference>
<dbReference type="InterPro" id="IPR053116">
    <property type="entry name" value="GATA-type_Znf_Regulator"/>
</dbReference>
<dbReference type="GO" id="GO:0007283">
    <property type="term" value="P:spermatogenesis"/>
    <property type="evidence" value="ECO:0007669"/>
    <property type="project" value="TreeGrafter"/>
</dbReference>
<reference evidence="5" key="2">
    <citation type="submission" date="2025-09" db="UniProtKB">
        <authorList>
            <consortium name="Ensembl"/>
        </authorList>
    </citation>
    <scope>IDENTIFICATION</scope>
</reference>
<evidence type="ECO:0000313" key="5">
    <source>
        <dbReference type="Ensembl" id="ENSOMEP00000015251.1"/>
    </source>
</evidence>
<accession>A0A3B3CBF4</accession>
<dbReference type="Gene3D" id="3.30.50.10">
    <property type="entry name" value="Erythroid Transcription Factor GATA-1, subunit A"/>
    <property type="match status" value="1"/>
</dbReference>
<dbReference type="GO" id="GO:0048599">
    <property type="term" value="P:oocyte development"/>
    <property type="evidence" value="ECO:0007669"/>
    <property type="project" value="TreeGrafter"/>
</dbReference>
<dbReference type="PROSITE" id="PS50114">
    <property type="entry name" value="GATA_ZN_FINGER_2"/>
    <property type="match status" value="1"/>
</dbReference>
<evidence type="ECO:0000256" key="1">
    <source>
        <dbReference type="ARBA" id="ARBA00023242"/>
    </source>
</evidence>
<dbReference type="GO" id="GO:0008270">
    <property type="term" value="F:zinc ion binding"/>
    <property type="evidence" value="ECO:0007669"/>
    <property type="project" value="UniProtKB-KW"/>
</dbReference>
<dbReference type="InterPro" id="IPR013088">
    <property type="entry name" value="Znf_NHR/GATA"/>
</dbReference>
<evidence type="ECO:0000256" key="2">
    <source>
        <dbReference type="PROSITE-ProRule" id="PRU00094"/>
    </source>
</evidence>
<reference evidence="5" key="1">
    <citation type="submission" date="2025-08" db="UniProtKB">
        <authorList>
            <consortium name="Ensembl"/>
        </authorList>
    </citation>
    <scope>IDENTIFICATION</scope>
</reference>
<dbReference type="AlphaFoldDB" id="A0A3B3CBF4"/>
<keyword evidence="6" id="KW-1185">Reference proteome</keyword>
<name>A0A3B3CBF4_ORYME</name>
<dbReference type="Proteomes" id="UP000261560">
    <property type="component" value="Unplaced"/>
</dbReference>
<keyword evidence="1" id="KW-0539">Nucleus</keyword>
<feature type="compositionally biased region" description="Basic and acidic residues" evidence="3">
    <location>
        <begin position="316"/>
        <end position="336"/>
    </location>
</feature>
<dbReference type="CDD" id="cd00202">
    <property type="entry name" value="ZnF_GATA"/>
    <property type="match status" value="1"/>
</dbReference>
<dbReference type="PaxDb" id="30732-ENSOMEP00000015251"/>
<dbReference type="Ensembl" id="ENSOMET00000023378.1">
    <property type="protein sequence ID" value="ENSOMEP00000015251.1"/>
    <property type="gene ID" value="ENSOMEG00000016799.1"/>
</dbReference>
<evidence type="ECO:0000313" key="6">
    <source>
        <dbReference type="Proteomes" id="UP000261560"/>
    </source>
</evidence>
<keyword evidence="2" id="KW-0862">Zinc</keyword>
<dbReference type="GeneTree" id="ENSGT00470000042444"/>
<evidence type="ECO:0000259" key="4">
    <source>
        <dbReference type="PROSITE" id="PS50114"/>
    </source>
</evidence>
<feature type="region of interest" description="Disordered" evidence="3">
    <location>
        <begin position="181"/>
        <end position="200"/>
    </location>
</feature>